<comment type="caution">
    <text evidence="1">The sequence shown here is derived from an EMBL/GenBank/DDBJ whole genome shotgun (WGS) entry which is preliminary data.</text>
</comment>
<dbReference type="AlphaFoldDB" id="A0A7W6HFX6"/>
<evidence type="ECO:0000313" key="1">
    <source>
        <dbReference type="EMBL" id="MBB4004436.1"/>
    </source>
</evidence>
<keyword evidence="2" id="KW-1185">Reference proteome</keyword>
<sequence>MKLHQALSVAESYPKMIRVGQGAEILPRVLDLQAYPERVNLDFALYGKPTDIAFNGRFQAERLYQHSFLPADAAEKLKNRRKYYKRDSPTRGSWEQGPISLIIPTAPQVRRRDESRKLQLQTVRRMAAERSDRGSDRRWVTVQWQVNDLGRRRISYEVSIAASQSGSSILPSPFSANCRCVRCQPLSRDQDVILKKPMSAATGQSVENRR</sequence>
<gene>
    <name evidence="1" type="ORF">GGR03_003524</name>
</gene>
<dbReference type="Proteomes" id="UP000588647">
    <property type="component" value="Unassembled WGS sequence"/>
</dbReference>
<name>A0A7W6HFX6_9HYPH</name>
<dbReference type="EMBL" id="JACIEM010000004">
    <property type="protein sequence ID" value="MBB4004436.1"/>
    <property type="molecule type" value="Genomic_DNA"/>
</dbReference>
<accession>A0A7W6HFX6</accession>
<proteinExistence type="predicted"/>
<organism evidence="1 2">
    <name type="scientific">Aurantimonas endophytica</name>
    <dbReference type="NCBI Taxonomy" id="1522175"/>
    <lineage>
        <taxon>Bacteria</taxon>
        <taxon>Pseudomonadati</taxon>
        <taxon>Pseudomonadota</taxon>
        <taxon>Alphaproteobacteria</taxon>
        <taxon>Hyphomicrobiales</taxon>
        <taxon>Aurantimonadaceae</taxon>
        <taxon>Aurantimonas</taxon>
    </lineage>
</organism>
<protein>
    <submittedName>
        <fullName evidence="1">Uncharacterized protein</fullName>
    </submittedName>
</protein>
<evidence type="ECO:0000313" key="2">
    <source>
        <dbReference type="Proteomes" id="UP000588647"/>
    </source>
</evidence>
<reference evidence="1 2" key="1">
    <citation type="submission" date="2020-08" db="EMBL/GenBank/DDBJ databases">
        <title>Genomic Encyclopedia of Type Strains, Phase IV (KMG-IV): sequencing the most valuable type-strain genomes for metagenomic binning, comparative biology and taxonomic classification.</title>
        <authorList>
            <person name="Goeker M."/>
        </authorList>
    </citation>
    <scope>NUCLEOTIDE SEQUENCE [LARGE SCALE GENOMIC DNA]</scope>
    <source>
        <strain evidence="1 2">DSM 103570</strain>
    </source>
</reference>